<keyword evidence="2" id="KW-1185">Reference proteome</keyword>
<gene>
    <name evidence="1" type="ORF">CaldiYA01_02300</name>
</gene>
<organism evidence="1 2">
    <name type="scientific">Caldicellulosiruptor diazotrophicus</name>
    <dbReference type="NCBI Taxonomy" id="2806205"/>
    <lineage>
        <taxon>Bacteria</taxon>
        <taxon>Bacillati</taxon>
        <taxon>Bacillota</taxon>
        <taxon>Bacillota incertae sedis</taxon>
        <taxon>Caldicellulosiruptorales</taxon>
        <taxon>Caldicellulosiruptoraceae</taxon>
        <taxon>Caldicellulosiruptor</taxon>
    </lineage>
</organism>
<evidence type="ECO:0000313" key="2">
    <source>
        <dbReference type="Proteomes" id="UP000663623"/>
    </source>
</evidence>
<evidence type="ECO:0000313" key="1">
    <source>
        <dbReference type="EMBL" id="BCS80270.1"/>
    </source>
</evidence>
<name>A0ABM7NJI8_9FIRM</name>
<dbReference type="Proteomes" id="UP000663623">
    <property type="component" value="Chromosome"/>
</dbReference>
<protein>
    <submittedName>
        <fullName evidence="1">Uncharacterized protein</fullName>
    </submittedName>
</protein>
<accession>A0ABM7NJI8</accession>
<sequence>MTKLEYLKKQHNLSSAKLSLAAGINYTLLTSLQLYHKNF</sequence>
<proteinExistence type="predicted"/>
<dbReference type="EMBL" id="AP024480">
    <property type="protein sequence ID" value="BCS80270.1"/>
    <property type="molecule type" value="Genomic_DNA"/>
</dbReference>
<reference evidence="1 2" key="1">
    <citation type="submission" date="2021-02" db="EMBL/GenBank/DDBJ databases">
        <title>Nitrogen-fixing ability and nitrogen fixation related genes of thermophilic fermentative bacteria in the genus Caldicellulosiruptor.</title>
        <authorList>
            <person name="Chen Y."/>
            <person name="Nishihara A."/>
            <person name="Haruta S."/>
        </authorList>
    </citation>
    <scope>NUCLEOTIDE SEQUENCE [LARGE SCALE GENOMIC DNA]</scope>
    <source>
        <strain evidence="1 2">YA01</strain>
    </source>
</reference>